<reference evidence="2" key="1">
    <citation type="journal article" date="2019" name="Int. J. Syst. Evol. Microbiol.">
        <title>The Global Catalogue of Microorganisms (GCM) 10K type strain sequencing project: providing services to taxonomists for standard genome sequencing and annotation.</title>
        <authorList>
            <consortium name="The Broad Institute Genomics Platform"/>
            <consortium name="The Broad Institute Genome Sequencing Center for Infectious Disease"/>
            <person name="Wu L."/>
            <person name="Ma J."/>
        </authorList>
    </citation>
    <scope>NUCLEOTIDE SEQUENCE [LARGE SCALE GENOMIC DNA]</scope>
    <source>
        <strain evidence="2">JCM 19635</strain>
    </source>
</reference>
<gene>
    <name evidence="1" type="ORF">ACFQT0_10835</name>
</gene>
<organism evidence="1 2">
    <name type="scientific">Hymenobacter humi</name>
    <dbReference type="NCBI Taxonomy" id="1411620"/>
    <lineage>
        <taxon>Bacteria</taxon>
        <taxon>Pseudomonadati</taxon>
        <taxon>Bacteroidota</taxon>
        <taxon>Cytophagia</taxon>
        <taxon>Cytophagales</taxon>
        <taxon>Hymenobacteraceae</taxon>
        <taxon>Hymenobacter</taxon>
    </lineage>
</organism>
<sequence length="194" mass="22418">MPDAINKTEEAQFHAGFGLARASDKVPGKGVATRCGYKFNAFFYDEDSLTAVQSVDRLLFHFSSFSAPMRRSKDGRLEHMEVDSEWQETILFQLPLENRFRYVDKDLLKLKLSAVHSAYGALESGTGRYFIQKGVVEGRRINDSVYDVRIDARYLAVMSDTTFWVPVWVDARFKRQRGFDKPWEYQCSLFEKGE</sequence>
<dbReference type="Proteomes" id="UP001596513">
    <property type="component" value="Unassembled WGS sequence"/>
</dbReference>
<proteinExistence type="predicted"/>
<protein>
    <submittedName>
        <fullName evidence="1">Uncharacterized protein</fullName>
    </submittedName>
</protein>
<dbReference type="RefSeq" id="WP_380202667.1">
    <property type="nucleotide sequence ID" value="NZ_JBHTEK010000001.1"/>
</dbReference>
<dbReference type="EMBL" id="JBHTEK010000001">
    <property type="protein sequence ID" value="MFC7667827.1"/>
    <property type="molecule type" value="Genomic_DNA"/>
</dbReference>
<comment type="caution">
    <text evidence="1">The sequence shown here is derived from an EMBL/GenBank/DDBJ whole genome shotgun (WGS) entry which is preliminary data.</text>
</comment>
<name>A0ABW2U4K9_9BACT</name>
<keyword evidence="2" id="KW-1185">Reference proteome</keyword>
<evidence type="ECO:0000313" key="1">
    <source>
        <dbReference type="EMBL" id="MFC7667827.1"/>
    </source>
</evidence>
<evidence type="ECO:0000313" key="2">
    <source>
        <dbReference type="Proteomes" id="UP001596513"/>
    </source>
</evidence>
<accession>A0ABW2U4K9</accession>